<evidence type="ECO:0000256" key="5">
    <source>
        <dbReference type="ARBA" id="ARBA00022840"/>
    </source>
</evidence>
<dbReference type="InterPro" id="IPR041679">
    <property type="entry name" value="DNA2/NAM7-like_C"/>
</dbReference>
<evidence type="ECO:0000256" key="4">
    <source>
        <dbReference type="ARBA" id="ARBA00022806"/>
    </source>
</evidence>
<dbReference type="Gene3D" id="3.40.50.300">
    <property type="entry name" value="P-loop containing nucleotide triphosphate hydrolases"/>
    <property type="match status" value="2"/>
</dbReference>
<evidence type="ECO:0000256" key="6">
    <source>
        <dbReference type="SAM" id="MobiDB-lite"/>
    </source>
</evidence>
<dbReference type="InterPro" id="IPR047187">
    <property type="entry name" value="SF1_C_Upf1"/>
</dbReference>
<dbReference type="GO" id="GO:0043139">
    <property type="term" value="F:5'-3' DNA helicase activity"/>
    <property type="evidence" value="ECO:0007669"/>
    <property type="project" value="TreeGrafter"/>
</dbReference>
<dbReference type="Pfam" id="PF13087">
    <property type="entry name" value="AAA_12"/>
    <property type="match status" value="1"/>
</dbReference>
<dbReference type="GO" id="GO:0016787">
    <property type="term" value="F:hydrolase activity"/>
    <property type="evidence" value="ECO:0007669"/>
    <property type="project" value="UniProtKB-KW"/>
</dbReference>
<dbReference type="Gene3D" id="3.40.960.10">
    <property type="entry name" value="VSR Endonuclease"/>
    <property type="match status" value="1"/>
</dbReference>
<feature type="domain" description="DNA2/NAM7 helicase-like C-terminal" evidence="8">
    <location>
        <begin position="728"/>
        <end position="918"/>
    </location>
</feature>
<keyword evidence="2" id="KW-0547">Nucleotide-binding</keyword>
<dbReference type="AlphaFoldDB" id="A0A2P8F2X5"/>
<feature type="domain" description="Restriction endonuclease type II-like" evidence="9">
    <location>
        <begin position="955"/>
        <end position="1049"/>
    </location>
</feature>
<accession>A0A2P8F2X5</accession>
<sequence length="1051" mass="114734">MSAVLKTIEAFPRGRTGNELYALLDVNFTAAKREEILAELLALQKQGLVQLGHDNKWRAASRTTAKPAHQEPSSTGTDAQPDTDILVACPAHFLTERDEAILTPGVDDFEGKIDPNALLKYYRAALQSDPRGSLTQAEDRHGTAYQLLSGVGDPFPETDHIGIIRVKLDHLPDSFREALTRREANDPALAVGWPIAIGKKSGAPAIRPVGLVAATWSRNDDDLIIDIEADDVMVNPDWVKSATAGTAWSATNLAKVFAGQGGAGLERSDFLARLREASAKSIRGHITGRNFATQVDPMDEGIFDALGLFLPTESPFTAGAVRNLDEISSWDREKISRTALGPLIGLAHEGEMPETPPVNVGPLNHEQIRAVANSTSHPLSVVTGPPGTGKSQAIVAIAATTMLQGGSVVVASKNHQALDAVEERLAAIAPKVPFAVRTLDPKNDIDQSLKQAVSDLVNDPGSAGAAADALLVMQLSALAERRLSALEKVEEQRRLQVQLAKLNETILLRGDGVPSVTDPTDSTVKAGLLRRIWAWLFSRRKKTLPAAEASLKTASLKDLTQSVENIRTKATELGDPEDPVALTNEIEALAQSVLRQHLGERSSLSEEQRLNLSRENDDLELHGSSAMSRSIAEMVLYHRPLWLASVLGTPKRIPLYEGLYDLVIFDEASQCDIASALPLLARAKRAVIVGDDRQLAFISQIGVKQDRNLMAANGLPSRGTGRFSQGRKSLFDLARSTPDVPAVMLRDQYRSAEGIVGYINDLFYGGKLRVSANMDCMKLPTGRKSGLAWADVPAPAVPSHGTQNINSAEVQAVTAEVKDLLLSKGYNGSIGVIAPFRAQVQELQKSLKATIPTELWQKAELRVGTVDGFQGQERDLILFSPTVHSKIRSTATTFLQRDWRRLNVAISRARAIAHVFGDLNYARSGQIKQLQSLAARATEPRVVSVGEGVFDSDIERVVFHKLKERGLDPKPQYDIAGRRLDFALFGEGGIKLDLEVDGRHWHQDADGNRKLDDHWRDHQMRSLGWKVQRFWVDELMQDMEGCLDLVERQLG</sequence>
<dbReference type="GO" id="GO:0005524">
    <property type="term" value="F:ATP binding"/>
    <property type="evidence" value="ECO:0007669"/>
    <property type="project" value="UniProtKB-KW"/>
</dbReference>
<keyword evidence="3" id="KW-0378">Hydrolase</keyword>
<dbReference type="InterPro" id="IPR027417">
    <property type="entry name" value="P-loop_NTPase"/>
</dbReference>
<keyword evidence="4" id="KW-0347">Helicase</keyword>
<evidence type="ECO:0000259" key="7">
    <source>
        <dbReference type="Pfam" id="PF13086"/>
    </source>
</evidence>
<evidence type="ECO:0000256" key="2">
    <source>
        <dbReference type="ARBA" id="ARBA00022741"/>
    </source>
</evidence>
<gene>
    <name evidence="10" type="ORF">CLV88_1233</name>
</gene>
<comment type="similarity">
    <text evidence="1">Belongs to the DNA2/NAM7 helicase family.</text>
</comment>
<organism evidence="10 11">
    <name type="scientific">Shimia abyssi</name>
    <dbReference type="NCBI Taxonomy" id="1662395"/>
    <lineage>
        <taxon>Bacteria</taxon>
        <taxon>Pseudomonadati</taxon>
        <taxon>Pseudomonadota</taxon>
        <taxon>Alphaproteobacteria</taxon>
        <taxon>Rhodobacterales</taxon>
        <taxon>Roseobacteraceae</taxon>
    </lineage>
</organism>
<feature type="region of interest" description="Disordered" evidence="6">
    <location>
        <begin position="60"/>
        <end position="82"/>
    </location>
</feature>
<dbReference type="CDD" id="cd18808">
    <property type="entry name" value="SF1_C_Upf1"/>
    <property type="match status" value="1"/>
</dbReference>
<dbReference type="Pfam" id="PF18741">
    <property type="entry name" value="MTES_1575"/>
    <property type="match status" value="1"/>
</dbReference>
<feature type="domain" description="DNA2/NAM7 helicase helicase" evidence="7">
    <location>
        <begin position="363"/>
        <end position="695"/>
    </location>
</feature>
<name>A0A2P8F2X5_9RHOB</name>
<dbReference type="InterPro" id="IPR011335">
    <property type="entry name" value="Restrct_endonuc-II-like"/>
</dbReference>
<dbReference type="SUPFAM" id="SSF52980">
    <property type="entry name" value="Restriction endonuclease-like"/>
    <property type="match status" value="1"/>
</dbReference>
<dbReference type="SUPFAM" id="SSF52540">
    <property type="entry name" value="P-loop containing nucleoside triphosphate hydrolases"/>
    <property type="match status" value="1"/>
</dbReference>
<dbReference type="Pfam" id="PF13086">
    <property type="entry name" value="AAA_11"/>
    <property type="match status" value="1"/>
</dbReference>
<reference evidence="10 11" key="1">
    <citation type="submission" date="2018-03" db="EMBL/GenBank/DDBJ databases">
        <title>Genomic Encyclopedia of Archaeal and Bacterial Type Strains, Phase II (KMG-II): from individual species to whole genera.</title>
        <authorList>
            <person name="Goeker M."/>
        </authorList>
    </citation>
    <scope>NUCLEOTIDE SEQUENCE [LARGE SCALE GENOMIC DNA]</scope>
    <source>
        <strain evidence="10 11">DSM 100673</strain>
    </source>
</reference>
<dbReference type="EMBL" id="PYGJ01000023">
    <property type="protein sequence ID" value="PSL16036.1"/>
    <property type="molecule type" value="Genomic_DNA"/>
</dbReference>
<dbReference type="OrthoDB" id="9757917at2"/>
<evidence type="ECO:0000256" key="3">
    <source>
        <dbReference type="ARBA" id="ARBA00022801"/>
    </source>
</evidence>
<dbReference type="RefSeq" id="WP_106610414.1">
    <property type="nucleotide sequence ID" value="NZ_PYGJ01000023.1"/>
</dbReference>
<proteinExistence type="inferred from homology"/>
<evidence type="ECO:0000313" key="11">
    <source>
        <dbReference type="Proteomes" id="UP000240418"/>
    </source>
</evidence>
<evidence type="ECO:0000256" key="1">
    <source>
        <dbReference type="ARBA" id="ARBA00007913"/>
    </source>
</evidence>
<dbReference type="InterPro" id="IPR041677">
    <property type="entry name" value="DNA2/NAM7_AAA_11"/>
</dbReference>
<dbReference type="InterPro" id="IPR049468">
    <property type="entry name" value="Restrct_endonuc-II-like_dom"/>
</dbReference>
<keyword evidence="11" id="KW-1185">Reference proteome</keyword>
<dbReference type="PANTHER" id="PTHR43788">
    <property type="entry name" value="DNA2/NAM7 HELICASE FAMILY MEMBER"/>
    <property type="match status" value="1"/>
</dbReference>
<dbReference type="PANTHER" id="PTHR43788:SF8">
    <property type="entry name" value="DNA-BINDING PROTEIN SMUBP-2"/>
    <property type="match status" value="1"/>
</dbReference>
<dbReference type="InterPro" id="IPR050534">
    <property type="entry name" value="Coronavir_polyprotein_1ab"/>
</dbReference>
<evidence type="ECO:0000313" key="10">
    <source>
        <dbReference type="EMBL" id="PSL16036.1"/>
    </source>
</evidence>
<evidence type="ECO:0000259" key="8">
    <source>
        <dbReference type="Pfam" id="PF13087"/>
    </source>
</evidence>
<feature type="compositionally biased region" description="Polar residues" evidence="6">
    <location>
        <begin position="71"/>
        <end position="80"/>
    </location>
</feature>
<evidence type="ECO:0000259" key="9">
    <source>
        <dbReference type="Pfam" id="PF18741"/>
    </source>
</evidence>
<protein>
    <submittedName>
        <fullName evidence="10">Uncharacterized protein DUF559</fullName>
    </submittedName>
</protein>
<dbReference type="Proteomes" id="UP000240418">
    <property type="component" value="Unassembled WGS sequence"/>
</dbReference>
<comment type="caution">
    <text evidence="10">The sequence shown here is derived from an EMBL/GenBank/DDBJ whole genome shotgun (WGS) entry which is preliminary data.</text>
</comment>
<keyword evidence="5" id="KW-0067">ATP-binding</keyword>